<accession>A0A0V1LQE5</accession>
<keyword evidence="4" id="KW-1185">Reference proteome</keyword>
<reference evidence="3 4" key="1">
    <citation type="submission" date="2015-05" db="EMBL/GenBank/DDBJ databases">
        <title>Evolution of Trichinella species and genotypes.</title>
        <authorList>
            <person name="Korhonen P.K."/>
            <person name="Edoardo P."/>
            <person name="Giuseppe L.R."/>
            <person name="Gasser R.B."/>
        </authorList>
    </citation>
    <scope>NUCLEOTIDE SEQUENCE [LARGE SCALE GENOMIC DNA]</scope>
    <source>
        <strain evidence="3">ISS10</strain>
    </source>
</reference>
<feature type="region of interest" description="Disordered" evidence="1">
    <location>
        <begin position="170"/>
        <end position="206"/>
    </location>
</feature>
<gene>
    <name evidence="3" type="ORF">T02_7796</name>
</gene>
<dbReference type="EMBL" id="JYDW01000019">
    <property type="protein sequence ID" value="KRZ61394.1"/>
    <property type="molecule type" value="Genomic_DNA"/>
</dbReference>
<evidence type="ECO:0000256" key="1">
    <source>
        <dbReference type="SAM" id="MobiDB-lite"/>
    </source>
</evidence>
<evidence type="ECO:0000313" key="3">
    <source>
        <dbReference type="EMBL" id="KRZ61394.1"/>
    </source>
</evidence>
<feature type="signal peptide" evidence="2">
    <location>
        <begin position="1"/>
        <end position="20"/>
    </location>
</feature>
<feature type="chain" id="PRO_5006882008" evidence="2">
    <location>
        <begin position="21"/>
        <end position="230"/>
    </location>
</feature>
<sequence>MMWQVPDFINLFVLLVTSSAHPFRWYSPITAVYSSRLTGSLRMLLSTACNLCSANGRLSGNRISPGSTIALLSTANRRMLACDETDHLPNPESFFLLGAGCRWIRAPRTSSTTVPCCLQFERSDTGIERLTLDSPDQKQLILELFQQRPDQLDCLVEFFHQEISRTNRRRLTRGQGASRLVPLDSANDGGASNLRTGQEPTGYHHRSVRASRLQWVPRRDRVRSPLVGLV</sequence>
<comment type="caution">
    <text evidence="3">The sequence shown here is derived from an EMBL/GenBank/DDBJ whole genome shotgun (WGS) entry which is preliminary data.</text>
</comment>
<dbReference type="AlphaFoldDB" id="A0A0V1LQE5"/>
<evidence type="ECO:0000256" key="2">
    <source>
        <dbReference type="SAM" id="SignalP"/>
    </source>
</evidence>
<dbReference type="OrthoDB" id="5938292at2759"/>
<keyword evidence="2" id="KW-0732">Signal</keyword>
<name>A0A0V1LQE5_9BILA</name>
<proteinExistence type="predicted"/>
<protein>
    <submittedName>
        <fullName evidence="3">Uncharacterized protein</fullName>
    </submittedName>
</protein>
<organism evidence="3 4">
    <name type="scientific">Trichinella nativa</name>
    <dbReference type="NCBI Taxonomy" id="6335"/>
    <lineage>
        <taxon>Eukaryota</taxon>
        <taxon>Metazoa</taxon>
        <taxon>Ecdysozoa</taxon>
        <taxon>Nematoda</taxon>
        <taxon>Enoplea</taxon>
        <taxon>Dorylaimia</taxon>
        <taxon>Trichinellida</taxon>
        <taxon>Trichinellidae</taxon>
        <taxon>Trichinella</taxon>
    </lineage>
</organism>
<evidence type="ECO:0000313" key="4">
    <source>
        <dbReference type="Proteomes" id="UP000054721"/>
    </source>
</evidence>
<dbReference type="Proteomes" id="UP000054721">
    <property type="component" value="Unassembled WGS sequence"/>
</dbReference>